<comment type="caution">
    <text evidence="7">The sequence shown here is derived from an EMBL/GenBank/DDBJ whole genome shotgun (WGS) entry which is preliminary data.</text>
</comment>
<evidence type="ECO:0000256" key="4">
    <source>
        <dbReference type="ARBA" id="ARBA00023004"/>
    </source>
</evidence>
<dbReference type="SUPFAM" id="SSF52833">
    <property type="entry name" value="Thioredoxin-like"/>
    <property type="match status" value="1"/>
</dbReference>
<dbReference type="InterPro" id="IPR002023">
    <property type="entry name" value="NuoE-like"/>
</dbReference>
<dbReference type="RefSeq" id="WP_173583848.1">
    <property type="nucleotide sequence ID" value="NZ_WOTB01000016.1"/>
</dbReference>
<reference evidence="7 8" key="1">
    <citation type="journal article" date="2020" name="Int. J. Syst. Evol. Microbiol.">
        <title>Novel acetic acid bacteria from cider fermentations: Acetobacter conturbans sp. nov. and Acetobacter fallax sp. nov.</title>
        <authorList>
            <person name="Sombolestani A.S."/>
            <person name="Cleenwerck I."/>
            <person name="Cnockaert M."/>
            <person name="Borremans W."/>
            <person name="Wieme A.D."/>
            <person name="De Vuyst L."/>
            <person name="Vandamme P."/>
        </authorList>
    </citation>
    <scope>NUCLEOTIDE SEQUENCE [LARGE SCALE GENOMIC DNA]</scope>
    <source>
        <strain evidence="7 8">LMG 30640</strain>
    </source>
</reference>
<keyword evidence="7" id="KW-0560">Oxidoreductase</keyword>
<dbReference type="CDD" id="cd03064">
    <property type="entry name" value="TRX_Fd_NuoE"/>
    <property type="match status" value="1"/>
</dbReference>
<dbReference type="NCBIfam" id="NF005722">
    <property type="entry name" value="PRK07539.1-2"/>
    <property type="match status" value="1"/>
</dbReference>
<gene>
    <name evidence="7" type="primary">nuoE</name>
    <name evidence="7" type="ORF">GOB93_12495</name>
</gene>
<organism evidence="7 8">
    <name type="scientific">Acetobacter musti</name>
    <dbReference type="NCBI Taxonomy" id="864732"/>
    <lineage>
        <taxon>Bacteria</taxon>
        <taxon>Pseudomonadati</taxon>
        <taxon>Pseudomonadota</taxon>
        <taxon>Alphaproteobacteria</taxon>
        <taxon>Acetobacterales</taxon>
        <taxon>Acetobacteraceae</taxon>
        <taxon>Acetobacter</taxon>
    </lineage>
</organism>
<dbReference type="EC" id="1.6.5.11" evidence="7"/>
<comment type="similarity">
    <text evidence="1">Belongs to the complex I 24 kDa subunit family.</text>
</comment>
<evidence type="ECO:0000256" key="1">
    <source>
        <dbReference type="ARBA" id="ARBA00010643"/>
    </source>
</evidence>
<evidence type="ECO:0000256" key="5">
    <source>
        <dbReference type="ARBA" id="ARBA00023014"/>
    </source>
</evidence>
<keyword evidence="8" id="KW-1185">Reference proteome</keyword>
<dbReference type="Gene3D" id="3.40.30.10">
    <property type="entry name" value="Glutaredoxin"/>
    <property type="match status" value="1"/>
</dbReference>
<keyword evidence="2" id="KW-0001">2Fe-2S</keyword>
<dbReference type="InterPro" id="IPR041921">
    <property type="entry name" value="NuoE_N"/>
</dbReference>
<evidence type="ECO:0000313" key="7">
    <source>
        <dbReference type="EMBL" id="NHN85455.1"/>
    </source>
</evidence>
<keyword evidence="4" id="KW-0408">Iron</keyword>
<protein>
    <submittedName>
        <fullName evidence="7">NADH-quinone oxidoreductase subunit NuoE</fullName>
        <ecNumber evidence="7">1.6.5.11</ecNumber>
    </submittedName>
</protein>
<comment type="cofactor">
    <cofactor evidence="6">
        <name>[2Fe-2S] cluster</name>
        <dbReference type="ChEBI" id="CHEBI:190135"/>
    </cofactor>
</comment>
<dbReference type="PANTHER" id="PTHR10371:SF3">
    <property type="entry name" value="NADH DEHYDROGENASE [UBIQUINONE] FLAVOPROTEIN 2, MITOCHONDRIAL"/>
    <property type="match status" value="1"/>
</dbReference>
<evidence type="ECO:0000313" key="8">
    <source>
        <dbReference type="Proteomes" id="UP000635278"/>
    </source>
</evidence>
<accession>A0ABX0JR21</accession>
<dbReference type="InterPro" id="IPR036249">
    <property type="entry name" value="Thioredoxin-like_sf"/>
</dbReference>
<proteinExistence type="inferred from homology"/>
<dbReference type="InterPro" id="IPR042128">
    <property type="entry name" value="NuoE_dom"/>
</dbReference>
<dbReference type="Pfam" id="PF01257">
    <property type="entry name" value="2Fe-2S_thioredx"/>
    <property type="match status" value="1"/>
</dbReference>
<dbReference type="Proteomes" id="UP000635278">
    <property type="component" value="Unassembled WGS sequence"/>
</dbReference>
<evidence type="ECO:0000256" key="3">
    <source>
        <dbReference type="ARBA" id="ARBA00022723"/>
    </source>
</evidence>
<dbReference type="PIRSF" id="PIRSF000216">
    <property type="entry name" value="NADH_DH_24kDa"/>
    <property type="match status" value="1"/>
</dbReference>
<dbReference type="Gene3D" id="1.10.10.1590">
    <property type="entry name" value="NADH-quinone oxidoreductase subunit E"/>
    <property type="match status" value="1"/>
</dbReference>
<dbReference type="EMBL" id="WOTB01000016">
    <property type="protein sequence ID" value="NHN85455.1"/>
    <property type="molecule type" value="Genomic_DNA"/>
</dbReference>
<keyword evidence="3" id="KW-0479">Metal-binding</keyword>
<sequence length="164" mass="18262">MSTADHPLPVPMQTEILALAKAELRPRGAAIAALRLVQARFRWISTPHLREVARLLDMSPDDLDGIATYYNLLFRKPVGHHVILLCDSVSCWIMGRERLCAHLRETLGIRPGETTPDGAITLLPTVCIGHCDHAPAMLVDESLHGDVDVKHLDRITDSLRESHR</sequence>
<name>A0ABX0JR21_9PROT</name>
<evidence type="ECO:0000256" key="6">
    <source>
        <dbReference type="ARBA" id="ARBA00034078"/>
    </source>
</evidence>
<dbReference type="GO" id="GO:0016491">
    <property type="term" value="F:oxidoreductase activity"/>
    <property type="evidence" value="ECO:0007669"/>
    <property type="project" value="UniProtKB-KW"/>
</dbReference>
<dbReference type="PANTHER" id="PTHR10371">
    <property type="entry name" value="NADH DEHYDROGENASE UBIQUINONE FLAVOPROTEIN 2, MITOCHONDRIAL"/>
    <property type="match status" value="1"/>
</dbReference>
<evidence type="ECO:0000256" key="2">
    <source>
        <dbReference type="ARBA" id="ARBA00022714"/>
    </source>
</evidence>
<keyword evidence="5" id="KW-0411">Iron-sulfur</keyword>